<sequence>MYIEIKNIKRNEEKEMKNNQISLRFNEEEFKALQKKALADGRTASAYAKEVILNNLGIVSTEKDLTLNEVHEKAQKFDSKKAFAIRDLFTDDEWGSFSKASRLSVGRLFFNSTKENGQYHDYYRFVDKKSSNLAYYVKL</sequence>
<gene>
    <name evidence="1" type="ordered locus">MCCL_1400</name>
</gene>
<dbReference type="Pfam" id="PF21983">
    <property type="entry name" value="NikA-like"/>
    <property type="match status" value="1"/>
</dbReference>
<reference evidence="1 2" key="1">
    <citation type="journal article" date="2009" name="J. Bacteriol.">
        <title>Complete genome sequence of Macrococcus caseolyticus strain JCSCS5402, reflecting the ancestral genome of the human-pathogenic staphylococci.</title>
        <authorList>
            <person name="Baba T."/>
            <person name="Kuwahara-Arai K."/>
            <person name="Uchiyama I."/>
            <person name="Takeuchi F."/>
            <person name="Ito T."/>
            <person name="Hiramatsu K."/>
        </authorList>
    </citation>
    <scope>NUCLEOTIDE SEQUENCE [LARGE SCALE GENOMIC DNA]</scope>
    <source>
        <strain evidence="1 2">JCSC5402</strain>
    </source>
</reference>
<dbReference type="AlphaFoldDB" id="B9E7D9"/>
<proteinExistence type="predicted"/>
<organism evidence="1 2">
    <name type="scientific">Macrococcus caseolyticus (strain JCSC5402)</name>
    <name type="common">Macrococcoides caseolyticum</name>
    <dbReference type="NCBI Taxonomy" id="458233"/>
    <lineage>
        <taxon>Bacteria</taxon>
        <taxon>Bacillati</taxon>
        <taxon>Bacillota</taxon>
        <taxon>Bacilli</taxon>
        <taxon>Bacillales</taxon>
        <taxon>Staphylococcaceae</taxon>
        <taxon>Macrococcoides</taxon>
    </lineage>
</organism>
<dbReference type="HOGENOM" id="CLU_1842706_0_0_9"/>
<accession>B9E7D9</accession>
<dbReference type="Proteomes" id="UP000001383">
    <property type="component" value="Chromosome"/>
</dbReference>
<evidence type="ECO:0000313" key="2">
    <source>
        <dbReference type="Proteomes" id="UP000001383"/>
    </source>
</evidence>
<evidence type="ECO:0008006" key="3">
    <source>
        <dbReference type="Google" id="ProtNLM"/>
    </source>
</evidence>
<name>B9E7D9_MACCJ</name>
<protein>
    <recommendedName>
        <fullName evidence="3">DUF1413 domain-containing protein</fullName>
    </recommendedName>
</protein>
<dbReference type="InterPro" id="IPR053842">
    <property type="entry name" value="NikA-like"/>
</dbReference>
<dbReference type="Pfam" id="PF07205">
    <property type="entry name" value="DUF1413"/>
    <property type="match status" value="1"/>
</dbReference>
<dbReference type="KEGG" id="mcl:MCCL_1400"/>
<dbReference type="InterPro" id="IPR010813">
    <property type="entry name" value="DUF1413"/>
</dbReference>
<evidence type="ECO:0000313" key="1">
    <source>
        <dbReference type="EMBL" id="BAH18107.1"/>
    </source>
</evidence>
<dbReference type="EMBL" id="AP009484">
    <property type="protein sequence ID" value="BAH18107.1"/>
    <property type="molecule type" value="Genomic_DNA"/>
</dbReference>